<sequence length="117" mass="13160">MWREYSHEAALRILVSDRATARAQLEHLLEQAASVHISIRVIPFEREGFAGAASAMTYADGPVQKLDTVVRDGPHGASFIDAEAQLGSYREPFRRVKATSLDPQRSRDFIHRLTKEL</sequence>
<dbReference type="Proteomes" id="UP001500973">
    <property type="component" value="Unassembled WGS sequence"/>
</dbReference>
<evidence type="ECO:0000259" key="1">
    <source>
        <dbReference type="Pfam" id="PF19054"/>
    </source>
</evidence>
<dbReference type="RefSeq" id="WP_344008945.1">
    <property type="nucleotide sequence ID" value="NZ_BAAAIZ010000001.1"/>
</dbReference>
<name>A0ABN1YHH9_9ACTN</name>
<gene>
    <name evidence="2" type="ORF">GCM10009601_00520</name>
</gene>
<comment type="caution">
    <text evidence="2">The sequence shown here is derived from an EMBL/GenBank/DDBJ whole genome shotgun (WGS) entry which is preliminary data.</text>
</comment>
<feature type="domain" description="DUF5753" evidence="1">
    <location>
        <begin position="7"/>
        <end position="112"/>
    </location>
</feature>
<dbReference type="EMBL" id="BAAAIZ010000001">
    <property type="protein sequence ID" value="GAA1413859.1"/>
    <property type="molecule type" value="Genomic_DNA"/>
</dbReference>
<proteinExistence type="predicted"/>
<dbReference type="InterPro" id="IPR043917">
    <property type="entry name" value="DUF5753"/>
</dbReference>
<keyword evidence="3" id="KW-1185">Reference proteome</keyword>
<evidence type="ECO:0000313" key="2">
    <source>
        <dbReference type="EMBL" id="GAA1413859.1"/>
    </source>
</evidence>
<organism evidence="2 3">
    <name type="scientific">Streptomyces thermospinosisporus</name>
    <dbReference type="NCBI Taxonomy" id="161482"/>
    <lineage>
        <taxon>Bacteria</taxon>
        <taxon>Bacillati</taxon>
        <taxon>Actinomycetota</taxon>
        <taxon>Actinomycetes</taxon>
        <taxon>Kitasatosporales</taxon>
        <taxon>Streptomycetaceae</taxon>
        <taxon>Streptomyces</taxon>
    </lineage>
</organism>
<reference evidence="2 3" key="1">
    <citation type="journal article" date="2019" name="Int. J. Syst. Evol. Microbiol.">
        <title>The Global Catalogue of Microorganisms (GCM) 10K type strain sequencing project: providing services to taxonomists for standard genome sequencing and annotation.</title>
        <authorList>
            <consortium name="The Broad Institute Genomics Platform"/>
            <consortium name="The Broad Institute Genome Sequencing Center for Infectious Disease"/>
            <person name="Wu L."/>
            <person name="Ma J."/>
        </authorList>
    </citation>
    <scope>NUCLEOTIDE SEQUENCE [LARGE SCALE GENOMIC DNA]</scope>
    <source>
        <strain evidence="2 3">JCM 11756</strain>
    </source>
</reference>
<accession>A0ABN1YHH9</accession>
<evidence type="ECO:0000313" key="3">
    <source>
        <dbReference type="Proteomes" id="UP001500973"/>
    </source>
</evidence>
<dbReference type="Pfam" id="PF19054">
    <property type="entry name" value="DUF5753"/>
    <property type="match status" value="1"/>
</dbReference>
<protein>
    <recommendedName>
        <fullName evidence="1">DUF5753 domain-containing protein</fullName>
    </recommendedName>
</protein>